<accession>A0A0D1YFC0</accession>
<proteinExistence type="predicted"/>
<evidence type="ECO:0000313" key="2">
    <source>
        <dbReference type="Proteomes" id="UP000053599"/>
    </source>
</evidence>
<protein>
    <submittedName>
        <fullName evidence="1">Uncharacterized protein</fullName>
    </submittedName>
</protein>
<dbReference type="EMBL" id="KN846952">
    <property type="protein sequence ID" value="KIV81597.1"/>
    <property type="molecule type" value="Genomic_DNA"/>
</dbReference>
<sequence length="125" mass="13621">MSVYAILMMQSLFVGDSSRLSEEASITRDLFKLLSMDIGVAKDIEIRTSTFALCMAQKLSHLPRVREDNGAFLVPTSGFRGSPCVESCDMILGLHPEEFLLPWVSRIIANPAPCSSSGLSGRLSP</sequence>
<dbReference type="HOGENOM" id="CLU_1992666_0_0_1"/>
<gene>
    <name evidence="1" type="ORF">PV11_03770</name>
</gene>
<evidence type="ECO:0000313" key="1">
    <source>
        <dbReference type="EMBL" id="KIV81597.1"/>
    </source>
</evidence>
<name>A0A0D1YFC0_9EURO</name>
<organism evidence="1 2">
    <name type="scientific">Exophiala sideris</name>
    <dbReference type="NCBI Taxonomy" id="1016849"/>
    <lineage>
        <taxon>Eukaryota</taxon>
        <taxon>Fungi</taxon>
        <taxon>Dikarya</taxon>
        <taxon>Ascomycota</taxon>
        <taxon>Pezizomycotina</taxon>
        <taxon>Eurotiomycetes</taxon>
        <taxon>Chaetothyriomycetidae</taxon>
        <taxon>Chaetothyriales</taxon>
        <taxon>Herpotrichiellaceae</taxon>
        <taxon>Exophiala</taxon>
    </lineage>
</organism>
<dbReference type="Proteomes" id="UP000053599">
    <property type="component" value="Unassembled WGS sequence"/>
</dbReference>
<dbReference type="AlphaFoldDB" id="A0A0D1YFC0"/>
<reference evidence="1 2" key="1">
    <citation type="submission" date="2015-01" db="EMBL/GenBank/DDBJ databases">
        <title>The Genome Sequence of Exophiala sideris CBS121828.</title>
        <authorList>
            <consortium name="The Broad Institute Genomics Platform"/>
            <person name="Cuomo C."/>
            <person name="de Hoog S."/>
            <person name="Gorbushina A."/>
            <person name="Stielow B."/>
            <person name="Teixiera M."/>
            <person name="Abouelleil A."/>
            <person name="Chapman S.B."/>
            <person name="Priest M."/>
            <person name="Young S.K."/>
            <person name="Wortman J."/>
            <person name="Nusbaum C."/>
            <person name="Birren B."/>
        </authorList>
    </citation>
    <scope>NUCLEOTIDE SEQUENCE [LARGE SCALE GENOMIC DNA]</scope>
    <source>
        <strain evidence="1 2">CBS 121828</strain>
    </source>
</reference>